<protein>
    <submittedName>
        <fullName evidence="6">Uncharacterized protein</fullName>
    </submittedName>
</protein>
<reference evidence="6 7" key="1">
    <citation type="submission" date="2014-07" db="EMBL/GenBank/DDBJ databases">
        <title>Methanogenic archaea and the global carbon cycle.</title>
        <authorList>
            <person name="Henriksen J.R."/>
            <person name="Luke J."/>
            <person name="Reinhart S."/>
            <person name="Benedict M.N."/>
            <person name="Youngblut N.D."/>
            <person name="Metcalf M.E."/>
            <person name="Whitaker R.J."/>
            <person name="Metcalf W.W."/>
        </authorList>
    </citation>
    <scope>NUCLEOTIDE SEQUENCE [LARGE SCALE GENOMIC DNA]</scope>
    <source>
        <strain evidence="6 7">227</strain>
    </source>
</reference>
<accession>A0A0E3R0G0</accession>
<keyword evidence="4 5" id="KW-0472">Membrane</keyword>
<dbReference type="HOGENOM" id="CLU_2766019_0_0_2"/>
<organism evidence="6 7">
    <name type="scientific">Methanosarcina barkeri 227</name>
    <dbReference type="NCBI Taxonomy" id="1434106"/>
    <lineage>
        <taxon>Archaea</taxon>
        <taxon>Methanobacteriati</taxon>
        <taxon>Methanobacteriota</taxon>
        <taxon>Stenosarchaea group</taxon>
        <taxon>Methanomicrobia</taxon>
        <taxon>Methanosarcinales</taxon>
        <taxon>Methanosarcinaceae</taxon>
        <taxon>Methanosarcina</taxon>
    </lineage>
</organism>
<keyword evidence="3 5" id="KW-1133">Transmembrane helix</keyword>
<dbReference type="PATRIC" id="fig|1434106.5.peg.300"/>
<dbReference type="InterPro" id="IPR003810">
    <property type="entry name" value="Mntp/YtaF"/>
</dbReference>
<evidence type="ECO:0000313" key="6">
    <source>
        <dbReference type="EMBL" id="AKB56773.1"/>
    </source>
</evidence>
<dbReference type="Pfam" id="PF02659">
    <property type="entry name" value="Mntp"/>
    <property type="match status" value="1"/>
</dbReference>
<name>A0A0E3R0G0_METBA</name>
<gene>
    <name evidence="6" type="ORF">MSBR2_0257</name>
</gene>
<evidence type="ECO:0000256" key="1">
    <source>
        <dbReference type="ARBA" id="ARBA00022475"/>
    </source>
</evidence>
<keyword evidence="2 5" id="KW-0812">Transmembrane</keyword>
<evidence type="ECO:0000256" key="3">
    <source>
        <dbReference type="ARBA" id="ARBA00022989"/>
    </source>
</evidence>
<keyword evidence="1" id="KW-1003">Cell membrane</keyword>
<dbReference type="EMBL" id="CP009530">
    <property type="protein sequence ID" value="AKB56773.1"/>
    <property type="molecule type" value="Genomic_DNA"/>
</dbReference>
<evidence type="ECO:0000256" key="2">
    <source>
        <dbReference type="ARBA" id="ARBA00022692"/>
    </source>
</evidence>
<dbReference type="Proteomes" id="UP000033079">
    <property type="component" value="Chromosome"/>
</dbReference>
<evidence type="ECO:0000313" key="7">
    <source>
        <dbReference type="Proteomes" id="UP000033079"/>
    </source>
</evidence>
<evidence type="ECO:0000256" key="4">
    <source>
        <dbReference type="ARBA" id="ARBA00023136"/>
    </source>
</evidence>
<sequence>MIILGWFGRSAMSGFVSEYAFWIASGLLIFIGARVIYRNLHGSKQRKIGFLDLVCLNWLIYYPNCTAYD</sequence>
<dbReference type="KEGG" id="mbar:MSBR2_0257"/>
<dbReference type="AlphaFoldDB" id="A0A0E3R0G0"/>
<proteinExistence type="predicted"/>
<evidence type="ECO:0000256" key="5">
    <source>
        <dbReference type="SAM" id="Phobius"/>
    </source>
</evidence>
<feature type="transmembrane region" description="Helical" evidence="5">
    <location>
        <begin position="19"/>
        <end position="37"/>
    </location>
</feature>